<dbReference type="GO" id="GO:0004190">
    <property type="term" value="F:aspartic-type endopeptidase activity"/>
    <property type="evidence" value="ECO:0007669"/>
    <property type="project" value="UniProtKB-KW"/>
</dbReference>
<accession>A0A5S6Q6L8</accession>
<evidence type="ECO:0000256" key="9">
    <source>
        <dbReference type="PROSITE-ProRule" id="PRU00047"/>
    </source>
</evidence>
<dbReference type="GO" id="GO:0019899">
    <property type="term" value="F:enzyme binding"/>
    <property type="evidence" value="ECO:0007669"/>
    <property type="project" value="UniProtKB-ARBA"/>
</dbReference>
<keyword evidence="4" id="KW-0064">Aspartyl protease</keyword>
<dbReference type="AlphaFoldDB" id="A0A5S6Q6L8"/>
<dbReference type="GO" id="GO:0008270">
    <property type="term" value="F:zinc ion binding"/>
    <property type="evidence" value="ECO:0007669"/>
    <property type="project" value="UniProtKB-KW"/>
</dbReference>
<keyword evidence="9" id="KW-0479">Metal-binding</keyword>
<dbReference type="Pfam" id="PF00078">
    <property type="entry name" value="RVT_1"/>
    <property type="match status" value="1"/>
</dbReference>
<evidence type="ECO:0000256" key="6">
    <source>
        <dbReference type="ARBA" id="ARBA00022918"/>
    </source>
</evidence>
<dbReference type="InterPro" id="IPR036875">
    <property type="entry name" value="Znf_CCHC_sf"/>
</dbReference>
<dbReference type="SMART" id="SM00343">
    <property type="entry name" value="ZnF_C2HC"/>
    <property type="match status" value="2"/>
</dbReference>
<dbReference type="Pfam" id="PF17919">
    <property type="entry name" value="RT_RNaseH_2"/>
    <property type="match status" value="1"/>
</dbReference>
<feature type="domain" description="Reverse transcriptase" evidence="11">
    <location>
        <begin position="471"/>
        <end position="649"/>
    </location>
</feature>
<keyword evidence="5" id="KW-0255">Endonuclease</keyword>
<keyword evidence="8" id="KW-0511">Multifunctional enzyme</keyword>
<dbReference type="FunFam" id="3.10.20.370:FF:000001">
    <property type="entry name" value="Retrovirus-related Pol polyprotein from transposon 17.6-like protein"/>
    <property type="match status" value="1"/>
</dbReference>
<protein>
    <recommendedName>
        <fullName evidence="1">RNA-directed DNA polymerase</fullName>
        <ecNumber evidence="1">2.7.7.49</ecNumber>
    </recommendedName>
</protein>
<dbReference type="InterPro" id="IPR043502">
    <property type="entry name" value="DNA/RNA_pol_sf"/>
</dbReference>
<evidence type="ECO:0000259" key="10">
    <source>
        <dbReference type="PROSITE" id="PS50158"/>
    </source>
</evidence>
<dbReference type="Gene3D" id="3.30.70.270">
    <property type="match status" value="2"/>
</dbReference>
<dbReference type="PROSITE" id="PS50878">
    <property type="entry name" value="RT_POL"/>
    <property type="match status" value="1"/>
</dbReference>
<dbReference type="GO" id="GO:0004519">
    <property type="term" value="F:endonuclease activity"/>
    <property type="evidence" value="ECO:0007669"/>
    <property type="project" value="UniProtKB-KW"/>
</dbReference>
<dbReference type="GO" id="GO:0003677">
    <property type="term" value="F:DNA binding"/>
    <property type="evidence" value="ECO:0007669"/>
    <property type="project" value="UniProtKB-KW"/>
</dbReference>
<dbReference type="CDD" id="cd01647">
    <property type="entry name" value="RT_LTR"/>
    <property type="match status" value="1"/>
</dbReference>
<evidence type="ECO:0000256" key="8">
    <source>
        <dbReference type="ARBA" id="ARBA00023268"/>
    </source>
</evidence>
<dbReference type="SUPFAM" id="SSF57756">
    <property type="entry name" value="Retrovirus zinc finger-like domains"/>
    <property type="match status" value="1"/>
</dbReference>
<sequence>MAKSYNGSLEAFDVNSGIDGWEDWIERLGYFAEANNVPTARFRSLLFTYCGPALYRLVKEAVAPQKPDTQSFDELVQAVRERFDPTPGFYPARAEFYSRKQLPGESVATFMTNLRRLAGRCQFEAALTVGERIDFQLQDQLLIGMSDGATRRRILRGPKITIKQLYNAALTGESAIEQSNLIDSHSASLQQATVHAFGNKRQTRVSGRNLPFPESAKCWRCGANGHNSDNCRFKRSQCYRCGKLGHVSKACRSSLPTIVPPSGQRSARFNTERRQKEVRAVAEEPPQEDYHTSVSEDDLSISQNTVLALSANEEVISHSTVEPATTITLIVNKAKVNFEIDSGSALTLINQEMFHRLWKDNLPVLRTSTLNIKTWSREIMNSIYSYYGREGDPSWVEHGFAHSISALTYRLTKLRLARKYADVFRPGLGQYKGPPIHIELIPGARARFFKCRPVPFALIERVKEEIERLDKRGSLEPVLWSDWASPIVVVMKKGGEIRICGDYSATANLVTRKDVYPLPTVPEMMTTLTGGAWFSKLDLAEAYQQLTLDEETAEVLTLTTPKGLRRMKRLPYGVDVAPGIFQRLMETLLQGIPGVKPYLDDILITGPNEEEHDKRLEQVLKVLETNGLRLRKEKCHFATKEMEFLGFRVTKKGIHPTEEKLAAIKEAPPPADLKQLQAFLGLLNFYSAFLPRKATVLEPLHRLLDATAKSNWHWSDKEQAAFDAAKKLLTTGSVLAHFDGSKPLLLACDASDYGLGAVLSQVEEGQEKVVAYASRTMSKTERDYAQIDKEALALMYGVVGRVFIRAKKPTDLQNSNNRNERRSQP</sequence>
<keyword evidence="12" id="KW-1185">Reference proteome</keyword>
<dbReference type="GO" id="GO:0006508">
    <property type="term" value="P:proteolysis"/>
    <property type="evidence" value="ECO:0007669"/>
    <property type="project" value="UniProtKB-KW"/>
</dbReference>
<dbReference type="InterPro" id="IPR000477">
    <property type="entry name" value="RT_dom"/>
</dbReference>
<keyword evidence="6" id="KW-0695">RNA-directed DNA polymerase</keyword>
<organism evidence="12 13">
    <name type="scientific">Trichuris muris</name>
    <name type="common">Mouse whipworm</name>
    <dbReference type="NCBI Taxonomy" id="70415"/>
    <lineage>
        <taxon>Eukaryota</taxon>
        <taxon>Metazoa</taxon>
        <taxon>Ecdysozoa</taxon>
        <taxon>Nematoda</taxon>
        <taxon>Enoplea</taxon>
        <taxon>Dorylaimia</taxon>
        <taxon>Trichinellida</taxon>
        <taxon>Trichuridae</taxon>
        <taxon>Trichuris</taxon>
    </lineage>
</organism>
<evidence type="ECO:0000256" key="2">
    <source>
        <dbReference type="ARBA" id="ARBA00022670"/>
    </source>
</evidence>
<dbReference type="InterPro" id="IPR001878">
    <property type="entry name" value="Znf_CCHC"/>
</dbReference>
<evidence type="ECO:0000256" key="1">
    <source>
        <dbReference type="ARBA" id="ARBA00012493"/>
    </source>
</evidence>
<dbReference type="Gene3D" id="3.10.10.10">
    <property type="entry name" value="HIV Type 1 Reverse Transcriptase, subunit A, domain 1"/>
    <property type="match status" value="1"/>
</dbReference>
<dbReference type="PANTHER" id="PTHR37984">
    <property type="entry name" value="PROTEIN CBG26694"/>
    <property type="match status" value="1"/>
</dbReference>
<dbReference type="EC" id="2.7.7.49" evidence="1"/>
<dbReference type="Pfam" id="PF00098">
    <property type="entry name" value="zf-CCHC"/>
    <property type="match status" value="1"/>
</dbReference>
<keyword evidence="6" id="KW-0808">Transferase</keyword>
<evidence type="ECO:0000313" key="13">
    <source>
        <dbReference type="WBParaSite" id="TMUE_1000002597.1"/>
    </source>
</evidence>
<dbReference type="Proteomes" id="UP000046395">
    <property type="component" value="Unassembled WGS sequence"/>
</dbReference>
<dbReference type="SUPFAM" id="SSF56672">
    <property type="entry name" value="DNA/RNA polymerases"/>
    <property type="match status" value="1"/>
</dbReference>
<keyword evidence="6" id="KW-0548">Nucleotidyltransferase</keyword>
<feature type="domain" description="CCHC-type" evidence="10">
    <location>
        <begin position="238"/>
        <end position="253"/>
    </location>
</feature>
<dbReference type="WBParaSite" id="TMUE_1000002597.1">
    <property type="protein sequence ID" value="TMUE_1000002597.1"/>
    <property type="gene ID" value="WBGene00298391"/>
</dbReference>
<dbReference type="InterPro" id="IPR043128">
    <property type="entry name" value="Rev_trsase/Diguanyl_cyclase"/>
</dbReference>
<evidence type="ECO:0000256" key="4">
    <source>
        <dbReference type="ARBA" id="ARBA00022750"/>
    </source>
</evidence>
<name>A0A5S6Q6L8_TRIMR</name>
<keyword evidence="9" id="KW-0862">Zinc</keyword>
<dbReference type="InterPro" id="IPR041577">
    <property type="entry name" value="RT_RNaseH_2"/>
</dbReference>
<dbReference type="Gene3D" id="3.10.20.370">
    <property type="match status" value="1"/>
</dbReference>
<feature type="domain" description="CCHC-type" evidence="10">
    <location>
        <begin position="217"/>
        <end position="232"/>
    </location>
</feature>
<dbReference type="PROSITE" id="PS50158">
    <property type="entry name" value="ZF_CCHC"/>
    <property type="match status" value="2"/>
</dbReference>
<keyword evidence="9" id="KW-0863">Zinc-finger</keyword>
<evidence type="ECO:0000259" key="11">
    <source>
        <dbReference type="PROSITE" id="PS50878"/>
    </source>
</evidence>
<keyword evidence="2" id="KW-0645">Protease</keyword>
<keyword evidence="5" id="KW-0378">Hydrolase</keyword>
<dbReference type="PANTHER" id="PTHR37984:SF5">
    <property type="entry name" value="PROTEIN NYNRIN-LIKE"/>
    <property type="match status" value="1"/>
</dbReference>
<proteinExistence type="predicted"/>
<evidence type="ECO:0000256" key="7">
    <source>
        <dbReference type="ARBA" id="ARBA00023125"/>
    </source>
</evidence>
<keyword evidence="7" id="KW-0238">DNA-binding</keyword>
<dbReference type="Gene3D" id="4.10.60.10">
    <property type="entry name" value="Zinc finger, CCHC-type"/>
    <property type="match status" value="1"/>
</dbReference>
<evidence type="ECO:0000256" key="5">
    <source>
        <dbReference type="ARBA" id="ARBA00022759"/>
    </source>
</evidence>
<dbReference type="FunFam" id="3.30.70.270:FF:000020">
    <property type="entry name" value="Transposon Tf2-6 polyprotein-like Protein"/>
    <property type="match status" value="1"/>
</dbReference>
<evidence type="ECO:0000313" key="12">
    <source>
        <dbReference type="Proteomes" id="UP000046395"/>
    </source>
</evidence>
<keyword evidence="3" id="KW-0540">Nuclease</keyword>
<dbReference type="STRING" id="70415.A0A5S6Q6L8"/>
<dbReference type="GO" id="GO:0003964">
    <property type="term" value="F:RNA-directed DNA polymerase activity"/>
    <property type="evidence" value="ECO:0007669"/>
    <property type="project" value="UniProtKB-KW"/>
</dbReference>
<dbReference type="InterPro" id="IPR050951">
    <property type="entry name" value="Retrovirus_Pol_polyprotein"/>
</dbReference>
<reference evidence="13" key="1">
    <citation type="submission" date="2019-12" db="UniProtKB">
        <authorList>
            <consortium name="WormBaseParasite"/>
        </authorList>
    </citation>
    <scope>IDENTIFICATION</scope>
</reference>
<evidence type="ECO:0000256" key="3">
    <source>
        <dbReference type="ARBA" id="ARBA00022722"/>
    </source>
</evidence>